<dbReference type="SUPFAM" id="SSF54593">
    <property type="entry name" value="Glyoxalase/Bleomycin resistance protein/Dihydroxybiphenyl dioxygenase"/>
    <property type="match status" value="1"/>
</dbReference>
<reference evidence="1 2" key="1">
    <citation type="submission" date="2007-05" db="EMBL/GenBank/DDBJ databases">
        <title>Complete sequence of Geobacter uraniireducens Rf4.</title>
        <authorList>
            <consortium name="US DOE Joint Genome Institute"/>
            <person name="Copeland A."/>
            <person name="Lucas S."/>
            <person name="Lapidus A."/>
            <person name="Barry K."/>
            <person name="Detter J.C."/>
            <person name="Glavina del Rio T."/>
            <person name="Hammon N."/>
            <person name="Israni S."/>
            <person name="Dalin E."/>
            <person name="Tice H."/>
            <person name="Pitluck S."/>
            <person name="Chertkov O."/>
            <person name="Brettin T."/>
            <person name="Bruce D."/>
            <person name="Han C."/>
            <person name="Schmutz J."/>
            <person name="Larimer F."/>
            <person name="Land M."/>
            <person name="Hauser L."/>
            <person name="Kyrpides N."/>
            <person name="Mikhailova N."/>
            <person name="Shelobolina E."/>
            <person name="Aklujkar M."/>
            <person name="Lovley D."/>
            <person name="Richardson P."/>
        </authorList>
    </citation>
    <scope>NUCLEOTIDE SEQUENCE [LARGE SCALE GENOMIC DNA]</scope>
    <source>
        <strain evidence="1 2">Rf4</strain>
    </source>
</reference>
<gene>
    <name evidence="1" type="ordered locus">Gura_3193</name>
</gene>
<evidence type="ECO:0000313" key="1">
    <source>
        <dbReference type="EMBL" id="ABQ27354.1"/>
    </source>
</evidence>
<evidence type="ECO:0008006" key="3">
    <source>
        <dbReference type="Google" id="ProtNLM"/>
    </source>
</evidence>
<evidence type="ECO:0000313" key="2">
    <source>
        <dbReference type="Proteomes" id="UP000006695"/>
    </source>
</evidence>
<dbReference type="Pfam" id="PF13669">
    <property type="entry name" value="Glyoxalase_4"/>
    <property type="match status" value="1"/>
</dbReference>
<accession>A5G6D6</accession>
<name>A5G6D6_GEOUR</name>
<dbReference type="HOGENOM" id="CLU_046006_5_4_7"/>
<dbReference type="Gene3D" id="3.10.180.10">
    <property type="entry name" value="2,3-Dihydroxybiphenyl 1,2-Dioxygenase, domain 1"/>
    <property type="match status" value="1"/>
</dbReference>
<dbReference type="EMBL" id="CP000698">
    <property type="protein sequence ID" value="ABQ27354.1"/>
    <property type="molecule type" value="Genomic_DNA"/>
</dbReference>
<dbReference type="STRING" id="351605.Gura_3193"/>
<keyword evidence="2" id="KW-1185">Reference proteome</keyword>
<dbReference type="KEGG" id="gur:Gura_3193"/>
<dbReference type="InterPro" id="IPR029068">
    <property type="entry name" value="Glyas_Bleomycin-R_OHBP_Dase"/>
</dbReference>
<dbReference type="Proteomes" id="UP000006695">
    <property type="component" value="Chromosome"/>
</dbReference>
<organism evidence="1 2">
    <name type="scientific">Geotalea uraniireducens (strain Rf4)</name>
    <name type="common">Geobacter uraniireducens</name>
    <dbReference type="NCBI Taxonomy" id="351605"/>
    <lineage>
        <taxon>Bacteria</taxon>
        <taxon>Pseudomonadati</taxon>
        <taxon>Thermodesulfobacteriota</taxon>
        <taxon>Desulfuromonadia</taxon>
        <taxon>Geobacterales</taxon>
        <taxon>Geobacteraceae</taxon>
        <taxon>Geotalea</taxon>
    </lineage>
</organism>
<proteinExistence type="predicted"/>
<protein>
    <recommendedName>
        <fullName evidence="3">VOC domain-containing protein</fullName>
    </recommendedName>
</protein>
<sequence length="138" mass="15827">MPEGYEFHHLGYATESIERERQFFEYMGYCQEGDLFADPVQGISGCFLVGPGPRVELLENLPGSVTLTPWINAGVKMYHFAYWVDDLDSAINWARAKRAKMIVEQVPAVAFDLCRIGFVMFPNRMMLELIERTNKVNI</sequence>
<dbReference type="AlphaFoldDB" id="A5G6D6"/>